<dbReference type="PANTHER" id="PTHR41694:SF3">
    <property type="entry name" value="RNA-DIRECTED DNA POLYMERASE-RELATED"/>
    <property type="match status" value="1"/>
</dbReference>
<evidence type="ECO:0000256" key="3">
    <source>
        <dbReference type="ARBA" id="ARBA00022722"/>
    </source>
</evidence>
<dbReference type="SUPFAM" id="SSF53098">
    <property type="entry name" value="Ribonuclease H-like"/>
    <property type="match status" value="1"/>
</dbReference>
<keyword evidence="3" id="KW-0540">Nuclease</keyword>
<comment type="caution">
    <text evidence="8">The sequence shown here is derived from an EMBL/GenBank/DDBJ whole genome shotgun (WGS) entry which is preliminary data.</text>
</comment>
<evidence type="ECO:0000256" key="6">
    <source>
        <dbReference type="ARBA" id="ARBA00022918"/>
    </source>
</evidence>
<accession>A0A3M0JSK7</accession>
<dbReference type="OrthoDB" id="9395371at2759"/>
<dbReference type="InterPro" id="IPR036397">
    <property type="entry name" value="RNaseH_sf"/>
</dbReference>
<evidence type="ECO:0000313" key="9">
    <source>
        <dbReference type="Proteomes" id="UP000269221"/>
    </source>
</evidence>
<dbReference type="GO" id="GO:0004523">
    <property type="term" value="F:RNA-DNA hybrid ribonuclease activity"/>
    <property type="evidence" value="ECO:0007669"/>
    <property type="project" value="InterPro"/>
</dbReference>
<feature type="domain" description="RNase H type-1" evidence="7">
    <location>
        <begin position="40"/>
        <end position="125"/>
    </location>
</feature>
<keyword evidence="4" id="KW-0255">Endonuclease</keyword>
<dbReference type="EMBL" id="QRBI01000127">
    <property type="protein sequence ID" value="RMC03918.1"/>
    <property type="molecule type" value="Genomic_DNA"/>
</dbReference>
<evidence type="ECO:0000256" key="1">
    <source>
        <dbReference type="ARBA" id="ARBA00022679"/>
    </source>
</evidence>
<dbReference type="STRING" id="333673.A0A3M0JSK7"/>
<keyword evidence="2" id="KW-0548">Nucleotidyltransferase</keyword>
<keyword evidence="6" id="KW-0695">RNA-directed DNA polymerase</keyword>
<dbReference type="Gene3D" id="3.30.420.10">
    <property type="entry name" value="Ribonuclease H-like superfamily/Ribonuclease H"/>
    <property type="match status" value="1"/>
</dbReference>
<dbReference type="AlphaFoldDB" id="A0A3M0JSK7"/>
<evidence type="ECO:0000313" key="8">
    <source>
        <dbReference type="EMBL" id="RMC03918.1"/>
    </source>
</evidence>
<sequence>MESFASRNAEFTNDMPMVYRIEPSIDVTVFITTPDLHPTGKAIVTWQDGSEWQALEGHEDGSAQLVELKAAVMAFEKFSQEPFNLITDSTYVADIAQQLGCSVLKEALDGEQQPQEKIQETMVTLWQFMEPKGCWDTPRPSGTKESIVAVQNQGGHFNIMDSNGTKVPLLYNRTSWNQGAIVKLWDVMESRTPLIGKSTG</sequence>
<proteinExistence type="predicted"/>
<evidence type="ECO:0000256" key="4">
    <source>
        <dbReference type="ARBA" id="ARBA00022759"/>
    </source>
</evidence>
<keyword evidence="9" id="KW-1185">Reference proteome</keyword>
<dbReference type="Proteomes" id="UP000269221">
    <property type="component" value="Unassembled WGS sequence"/>
</dbReference>
<dbReference type="PANTHER" id="PTHR41694">
    <property type="entry name" value="ENDOGENOUS RETROVIRUS GROUP K MEMBER POL PROTEIN"/>
    <property type="match status" value="1"/>
</dbReference>
<name>A0A3M0JSK7_HIRRU</name>
<dbReference type="GO" id="GO:0035613">
    <property type="term" value="F:RNA stem-loop binding"/>
    <property type="evidence" value="ECO:0007669"/>
    <property type="project" value="TreeGrafter"/>
</dbReference>
<keyword evidence="5" id="KW-0378">Hydrolase</keyword>
<reference evidence="8 9" key="1">
    <citation type="submission" date="2018-07" db="EMBL/GenBank/DDBJ databases">
        <title>A high quality draft genome assembly of the barn swallow (H. rustica rustica).</title>
        <authorList>
            <person name="Formenti G."/>
            <person name="Chiara M."/>
            <person name="Poveda L."/>
            <person name="Francoijs K.-J."/>
            <person name="Bonisoli-Alquati A."/>
            <person name="Canova L."/>
            <person name="Gianfranceschi L."/>
            <person name="Horner D.S."/>
            <person name="Saino N."/>
        </authorList>
    </citation>
    <scope>NUCLEOTIDE SEQUENCE [LARGE SCALE GENOMIC DNA]</scope>
    <source>
        <strain evidence="8">Chelidonia</strain>
        <tissue evidence="8">Blood</tissue>
    </source>
</reference>
<evidence type="ECO:0000256" key="5">
    <source>
        <dbReference type="ARBA" id="ARBA00022801"/>
    </source>
</evidence>
<organism evidence="8 9">
    <name type="scientific">Hirundo rustica rustica</name>
    <dbReference type="NCBI Taxonomy" id="333673"/>
    <lineage>
        <taxon>Eukaryota</taxon>
        <taxon>Metazoa</taxon>
        <taxon>Chordata</taxon>
        <taxon>Craniata</taxon>
        <taxon>Vertebrata</taxon>
        <taxon>Euteleostomi</taxon>
        <taxon>Archelosauria</taxon>
        <taxon>Archosauria</taxon>
        <taxon>Dinosauria</taxon>
        <taxon>Saurischia</taxon>
        <taxon>Theropoda</taxon>
        <taxon>Coelurosauria</taxon>
        <taxon>Aves</taxon>
        <taxon>Neognathae</taxon>
        <taxon>Neoaves</taxon>
        <taxon>Telluraves</taxon>
        <taxon>Australaves</taxon>
        <taxon>Passeriformes</taxon>
        <taxon>Sylvioidea</taxon>
        <taxon>Hirundinidae</taxon>
        <taxon>Hirundo</taxon>
    </lineage>
</organism>
<evidence type="ECO:0000259" key="7">
    <source>
        <dbReference type="Pfam" id="PF00075"/>
    </source>
</evidence>
<gene>
    <name evidence="8" type="ORF">DUI87_19255</name>
</gene>
<dbReference type="GO" id="GO:0003964">
    <property type="term" value="F:RNA-directed DNA polymerase activity"/>
    <property type="evidence" value="ECO:0007669"/>
    <property type="project" value="UniProtKB-KW"/>
</dbReference>
<protein>
    <recommendedName>
        <fullName evidence="7">RNase H type-1 domain-containing protein</fullName>
    </recommendedName>
</protein>
<dbReference type="InterPro" id="IPR002156">
    <property type="entry name" value="RNaseH_domain"/>
</dbReference>
<keyword evidence="1" id="KW-0808">Transferase</keyword>
<dbReference type="Pfam" id="PF00075">
    <property type="entry name" value="RNase_H"/>
    <property type="match status" value="1"/>
</dbReference>
<evidence type="ECO:0000256" key="2">
    <source>
        <dbReference type="ARBA" id="ARBA00022695"/>
    </source>
</evidence>
<dbReference type="InterPro" id="IPR012337">
    <property type="entry name" value="RNaseH-like_sf"/>
</dbReference>